<protein>
    <submittedName>
        <fullName evidence="2">Uncharacterized protein</fullName>
    </submittedName>
</protein>
<gene>
    <name evidence="2" type="ORF">DSM107014_02965</name>
</gene>
<comment type="caution">
    <text evidence="2">The sequence shown here is derived from an EMBL/GenBank/DDBJ whole genome shotgun (WGS) entry which is preliminary data.</text>
</comment>
<dbReference type="AlphaFoldDB" id="A0A941JNY7"/>
<dbReference type="Proteomes" id="UP000767446">
    <property type="component" value="Unassembled WGS sequence"/>
</dbReference>
<evidence type="ECO:0000313" key="2">
    <source>
        <dbReference type="EMBL" id="MBR8826858.1"/>
    </source>
</evidence>
<keyword evidence="1" id="KW-0175">Coiled coil</keyword>
<evidence type="ECO:0000313" key="3">
    <source>
        <dbReference type="Proteomes" id="UP000767446"/>
    </source>
</evidence>
<proteinExistence type="predicted"/>
<accession>A0A941JNY7</accession>
<dbReference type="EMBL" id="JADQBC010000013">
    <property type="protein sequence ID" value="MBR8826858.1"/>
    <property type="molecule type" value="Genomic_DNA"/>
</dbReference>
<reference evidence="2" key="1">
    <citation type="submission" date="2021-02" db="EMBL/GenBank/DDBJ databases">
        <title>Metagenome analyses of Stigonema ocellatum DSM 106950, Chlorogloea purpurea SAG 13.99 and Gomphosphaeria aponina DSM 107014.</title>
        <authorList>
            <person name="Marter P."/>
            <person name="Huang S."/>
        </authorList>
    </citation>
    <scope>NUCLEOTIDE SEQUENCE</scope>
    <source>
        <strain evidence="2">JP213</strain>
    </source>
</reference>
<name>A0A941JNY7_9CHRO</name>
<organism evidence="2 3">
    <name type="scientific">Gomphosphaeria aponina SAG 52.96 = DSM 107014</name>
    <dbReference type="NCBI Taxonomy" id="1521640"/>
    <lineage>
        <taxon>Bacteria</taxon>
        <taxon>Bacillati</taxon>
        <taxon>Cyanobacteriota</taxon>
        <taxon>Cyanophyceae</taxon>
        <taxon>Oscillatoriophycideae</taxon>
        <taxon>Chroococcales</taxon>
        <taxon>Gomphosphaeriaceae</taxon>
        <taxon>Gomphosphaeria</taxon>
    </lineage>
</organism>
<sequence>MHTLQKQIVEVDRKVNQLYQIVDGLSSQIRTLTVGKKQAVESLSRESQMLIPTEASLGMSSVPERKHKDILEDASTWEEEERKMLPLSSEIQIRRLTAQLTAAYNRIAALEEQLLAYRINS</sequence>
<feature type="coiled-coil region" evidence="1">
    <location>
        <begin position="93"/>
        <end position="120"/>
    </location>
</feature>
<evidence type="ECO:0000256" key="1">
    <source>
        <dbReference type="SAM" id="Coils"/>
    </source>
</evidence>